<reference evidence="1 2" key="1">
    <citation type="submission" date="2013-01" db="EMBL/GenBank/DDBJ databases">
        <authorList>
            <person name="Harkins D.M."/>
            <person name="Durkin A.S."/>
            <person name="Brinkac L.M."/>
            <person name="Haft D.H."/>
            <person name="Selengut J.D."/>
            <person name="Sanka R."/>
            <person name="DePew J."/>
            <person name="Purushe J."/>
            <person name="Galloway R.L."/>
            <person name="Vinetz J.M."/>
            <person name="Sutton G.G."/>
            <person name="Nierman W.C."/>
            <person name="Fouts D.E."/>
        </authorList>
    </citation>
    <scope>NUCLEOTIDE SEQUENCE [LARGE SCALE GENOMIC DNA]</scope>
    <source>
        <strain evidence="1 2">79601</strain>
    </source>
</reference>
<name>M6D723_9LEPT</name>
<dbReference type="EMBL" id="ANIK01000052">
    <property type="protein sequence ID" value="EMJ94360.1"/>
    <property type="molecule type" value="Genomic_DNA"/>
</dbReference>
<comment type="caution">
    <text evidence="1">The sequence shown here is derived from an EMBL/GenBank/DDBJ whole genome shotgun (WGS) entry which is preliminary data.</text>
</comment>
<dbReference type="AlphaFoldDB" id="M6D723"/>
<dbReference type="PATRIC" id="fig|1218565.3.peg.2542"/>
<evidence type="ECO:0000313" key="2">
    <source>
        <dbReference type="Proteomes" id="UP000011988"/>
    </source>
</evidence>
<organism evidence="1 2">
    <name type="scientific">Leptospira alstonii serovar Sichuan str. 79601</name>
    <dbReference type="NCBI Taxonomy" id="1218565"/>
    <lineage>
        <taxon>Bacteria</taxon>
        <taxon>Pseudomonadati</taxon>
        <taxon>Spirochaetota</taxon>
        <taxon>Spirochaetia</taxon>
        <taxon>Leptospirales</taxon>
        <taxon>Leptospiraceae</taxon>
        <taxon>Leptospira</taxon>
    </lineage>
</organism>
<accession>M6D723</accession>
<protein>
    <submittedName>
        <fullName evidence="1">Uncharacterized protein</fullName>
    </submittedName>
</protein>
<sequence length="103" mass="12452">MGSIRYSNPISIQIGSKRIWKKRLLLKTFLAIEAGMNKLLFRKERETEICKFEFYAFSKIRIFHGKWIQKSKYLRYFFWMSLIKSKLVRTLGFKLLFRTTETG</sequence>
<proteinExistence type="predicted"/>
<evidence type="ECO:0000313" key="1">
    <source>
        <dbReference type="EMBL" id="EMJ94360.1"/>
    </source>
</evidence>
<gene>
    <name evidence="1" type="ORF">LEP1GSC194_2844</name>
</gene>
<dbReference type="Proteomes" id="UP000011988">
    <property type="component" value="Unassembled WGS sequence"/>
</dbReference>